<sequence>MKSLGQSKKEEVSFRKFFIFQLVGLVLTYDFTNCNFEKIEADYLSTISKDLITYMSGTKSTDFNNTVSCSNRPHCLTEIQSLTFNPTPRCVSLAKEMFARKTKATLALWCPGYSETQINATQAMKKRRKRKVTTNKCLEQVSQLLGLWRRFIRTLLKKQ</sequence>
<protein>
    <submittedName>
        <fullName evidence="1">Thymic stromal lymphopoietin</fullName>
    </submittedName>
</protein>
<dbReference type="Gene3D" id="1.20.1250.90">
    <property type="entry name" value="Thymic stromal lymphopoietin"/>
    <property type="match status" value="1"/>
</dbReference>
<organism evidence="1 2">
    <name type="scientific">Papio anubis</name>
    <name type="common">Olive baboon</name>
    <dbReference type="NCBI Taxonomy" id="9555"/>
    <lineage>
        <taxon>Eukaryota</taxon>
        <taxon>Metazoa</taxon>
        <taxon>Chordata</taxon>
        <taxon>Craniata</taxon>
        <taxon>Vertebrata</taxon>
        <taxon>Euteleostomi</taxon>
        <taxon>Mammalia</taxon>
        <taxon>Eutheria</taxon>
        <taxon>Euarchontoglires</taxon>
        <taxon>Primates</taxon>
        <taxon>Haplorrhini</taxon>
        <taxon>Catarrhini</taxon>
        <taxon>Cercopithecidae</taxon>
        <taxon>Cercopithecinae</taxon>
        <taxon>Papio</taxon>
    </lineage>
</organism>
<dbReference type="GO" id="GO:0005125">
    <property type="term" value="F:cytokine activity"/>
    <property type="evidence" value="ECO:0007669"/>
    <property type="project" value="Ensembl"/>
</dbReference>
<dbReference type="eggNOG" id="ENOG502TEM0">
    <property type="taxonomic scope" value="Eukaryota"/>
</dbReference>
<dbReference type="GO" id="GO:0043066">
    <property type="term" value="P:negative regulation of apoptotic process"/>
    <property type="evidence" value="ECO:0007669"/>
    <property type="project" value="Ensembl"/>
</dbReference>
<dbReference type="STRING" id="9555.ENSPANP00000001676"/>
<evidence type="ECO:0000313" key="1">
    <source>
        <dbReference type="Ensembl" id="ENSPANP00000001676.3"/>
    </source>
</evidence>
<dbReference type="GO" id="GO:0005615">
    <property type="term" value="C:extracellular space"/>
    <property type="evidence" value="ECO:0007669"/>
    <property type="project" value="Ensembl"/>
</dbReference>
<name>A0A096MPL6_PAPAN</name>
<dbReference type="GO" id="GO:1904894">
    <property type="term" value="P:positive regulation of receptor signaling pathway via STAT"/>
    <property type="evidence" value="ECO:0007669"/>
    <property type="project" value="Ensembl"/>
</dbReference>
<dbReference type="InterPro" id="IPR029189">
    <property type="entry name" value="TSLP"/>
</dbReference>
<dbReference type="PANTHER" id="PTHR38003">
    <property type="entry name" value="THYMIC STROMAL LYMPHOPOIETIN"/>
    <property type="match status" value="1"/>
</dbReference>
<evidence type="ECO:0000313" key="2">
    <source>
        <dbReference type="Proteomes" id="UP000028761"/>
    </source>
</evidence>
<dbReference type="GO" id="GO:0061844">
    <property type="term" value="P:antimicrobial humoral immune response mediated by antimicrobial peptide"/>
    <property type="evidence" value="ECO:0007669"/>
    <property type="project" value="TreeGrafter"/>
</dbReference>
<dbReference type="GO" id="GO:0071654">
    <property type="term" value="P:positive regulation of chemokine (C-C motif) ligand 1 production"/>
    <property type="evidence" value="ECO:0007669"/>
    <property type="project" value="Ensembl"/>
</dbReference>
<dbReference type="GO" id="GO:0071657">
    <property type="term" value="P:positive regulation of granulocyte colony-stimulating factor production"/>
    <property type="evidence" value="ECO:0007669"/>
    <property type="project" value="Ensembl"/>
</dbReference>
<dbReference type="GeneTree" id="ENSGT00390000012541"/>
<dbReference type="GO" id="GO:0001961">
    <property type="term" value="P:positive regulation of cytokine-mediated signaling pathway"/>
    <property type="evidence" value="ECO:0007669"/>
    <property type="project" value="Ensembl"/>
</dbReference>
<dbReference type="Pfam" id="PF15216">
    <property type="entry name" value="TSLP"/>
    <property type="match status" value="1"/>
</dbReference>
<dbReference type="GO" id="GO:0007259">
    <property type="term" value="P:cell surface receptor signaling pathway via JAK-STAT"/>
    <property type="evidence" value="ECO:0007669"/>
    <property type="project" value="Ensembl"/>
</dbReference>
<dbReference type="Bgee" id="ENSPANG00000004066">
    <property type="expression patterns" value="Expressed in urinary bladder and 21 other cell types or tissues"/>
</dbReference>
<dbReference type="GO" id="GO:0032755">
    <property type="term" value="P:positive regulation of interleukin-6 production"/>
    <property type="evidence" value="ECO:0007669"/>
    <property type="project" value="Ensembl"/>
</dbReference>
<dbReference type="InterPro" id="IPR038329">
    <property type="entry name" value="TSLP_sf"/>
</dbReference>
<dbReference type="GO" id="GO:0038111">
    <property type="term" value="P:interleukin-7-mediated signaling pathway"/>
    <property type="evidence" value="ECO:0007669"/>
    <property type="project" value="Ensembl"/>
</dbReference>
<gene>
    <name evidence="1" type="primary">TSLP</name>
</gene>
<dbReference type="OMA" id="CLEQVSY"/>
<dbReference type="GO" id="GO:0050729">
    <property type="term" value="P:positive regulation of inflammatory response"/>
    <property type="evidence" value="ECO:0007669"/>
    <property type="project" value="Ensembl"/>
</dbReference>
<dbReference type="GO" id="GO:0032733">
    <property type="term" value="P:positive regulation of interleukin-10 production"/>
    <property type="evidence" value="ECO:0007669"/>
    <property type="project" value="Ensembl"/>
</dbReference>
<dbReference type="HOGENOM" id="CLU_143224_0_0_1"/>
<proteinExistence type="predicted"/>
<dbReference type="GO" id="GO:0005139">
    <property type="term" value="F:interleukin-7 receptor binding"/>
    <property type="evidence" value="ECO:0007669"/>
    <property type="project" value="Ensembl"/>
</dbReference>
<reference evidence="1" key="2">
    <citation type="submission" date="2025-08" db="UniProtKB">
        <authorList>
            <consortium name="Ensembl"/>
        </authorList>
    </citation>
    <scope>IDENTIFICATION</scope>
</reference>
<reference evidence="1" key="3">
    <citation type="submission" date="2025-09" db="UniProtKB">
        <authorList>
            <consortium name="Ensembl"/>
        </authorList>
    </citation>
    <scope>IDENTIFICATION</scope>
</reference>
<accession>A0A096MPL6</accession>
<dbReference type="PANTHER" id="PTHR38003:SF1">
    <property type="entry name" value="THYMIC STROMAL LYMPHOPOIETIN"/>
    <property type="match status" value="1"/>
</dbReference>
<dbReference type="Proteomes" id="UP000028761">
    <property type="component" value="Chromosome 5"/>
</dbReference>
<dbReference type="GO" id="GO:0008284">
    <property type="term" value="P:positive regulation of cell population proliferation"/>
    <property type="evidence" value="ECO:0007669"/>
    <property type="project" value="Ensembl"/>
</dbReference>
<dbReference type="GO" id="GO:0032754">
    <property type="term" value="P:positive regulation of interleukin-5 production"/>
    <property type="evidence" value="ECO:0007669"/>
    <property type="project" value="Ensembl"/>
</dbReference>
<dbReference type="FunFam" id="1.20.1250.90:FF:000001">
    <property type="entry name" value="Thymic stromal lymphopoietin"/>
    <property type="match status" value="1"/>
</dbReference>
<dbReference type="GO" id="GO:0033005">
    <property type="term" value="P:positive regulation of mast cell activation"/>
    <property type="evidence" value="ECO:0007669"/>
    <property type="project" value="Ensembl"/>
</dbReference>
<keyword evidence="2" id="KW-1185">Reference proteome</keyword>
<dbReference type="AlphaFoldDB" id="A0A096MPL6"/>
<dbReference type="GO" id="GO:0032736">
    <property type="term" value="P:positive regulation of interleukin-13 production"/>
    <property type="evidence" value="ECO:0007669"/>
    <property type="project" value="Ensembl"/>
</dbReference>
<dbReference type="Ensembl" id="ENSPANT00000026174.3">
    <property type="protein sequence ID" value="ENSPANP00000001676.3"/>
    <property type="gene ID" value="ENSPANG00000004066.3"/>
</dbReference>
<reference evidence="1 2" key="1">
    <citation type="submission" date="2012-03" db="EMBL/GenBank/DDBJ databases">
        <title>Whole Genome Assembly of Papio anubis.</title>
        <authorList>
            <person name="Liu Y.L."/>
            <person name="Abraham K.A."/>
            <person name="Akbar H.A."/>
            <person name="Ali S.A."/>
            <person name="Anosike U.A."/>
            <person name="Aqrawi P.A."/>
            <person name="Arias F.A."/>
            <person name="Attaway T.A."/>
            <person name="Awwad R.A."/>
            <person name="Babu C.B."/>
            <person name="Bandaranaike D.B."/>
            <person name="Battles P.B."/>
            <person name="Bell A.B."/>
            <person name="Beltran B.B."/>
            <person name="Berhane-Mersha D.B."/>
            <person name="Bess C.B."/>
            <person name="Bickham C.B."/>
            <person name="Bolden T.B."/>
            <person name="Carter K.C."/>
            <person name="Chau D.C."/>
            <person name="Chavez A.C."/>
            <person name="Clerc-Blankenburg K.C."/>
            <person name="Coyle M.C."/>
            <person name="Dao M.D."/>
            <person name="Davila M.L.D."/>
            <person name="Davy-Carroll L.D."/>
            <person name="Denson S.D."/>
            <person name="Dinh H.D."/>
            <person name="Fernandez S.F."/>
            <person name="Fernando P.F."/>
            <person name="Forbes L.F."/>
            <person name="Francis C.F."/>
            <person name="Francisco L.F."/>
            <person name="Fu Q.F."/>
            <person name="Garcia-Iii R.G."/>
            <person name="Garrett T.G."/>
            <person name="Gross S.G."/>
            <person name="Gubbala S.G."/>
            <person name="Hirani K.H."/>
            <person name="Hogues M.H."/>
            <person name="Hollins B.H."/>
            <person name="Jackson L.J."/>
            <person name="Javaid M.J."/>
            <person name="Jhangiani S.J."/>
            <person name="Johnson A.J."/>
            <person name="Johnson B.J."/>
            <person name="Jones J.J."/>
            <person name="Joshi V.J."/>
            <person name="Kalu J.K."/>
            <person name="Khan N.K."/>
            <person name="Korchina V.K."/>
            <person name="Kovar C.K."/>
            <person name="Lago L.L."/>
            <person name="Lara F.L."/>
            <person name="Le T.-K.L."/>
            <person name="Lee S.L."/>
            <person name="Legall-Iii F.L."/>
            <person name="Lemon S.L."/>
            <person name="Liu J.L."/>
            <person name="Liu Y.-S.L."/>
            <person name="Liyanage D.L."/>
            <person name="Lopez J.L."/>
            <person name="Lorensuhewa L.L."/>
            <person name="Mata R.M."/>
            <person name="Mathew T.M."/>
            <person name="Mercado C.M."/>
            <person name="Mercado I.M."/>
            <person name="Morales K.M."/>
            <person name="Morgan M.M."/>
            <person name="Munidasa M.M."/>
            <person name="Ngo D.N."/>
            <person name="Nguyen L.N."/>
            <person name="Nguyen T.N."/>
            <person name="Nguyen N.N."/>
            <person name="Obregon M.O."/>
            <person name="Okwuonu G.O."/>
            <person name="Ongeri F.O."/>
            <person name="Onwere C.O."/>
            <person name="Osifeso I.O."/>
            <person name="Parra A.P."/>
            <person name="Patil S.P."/>
            <person name="Perez A.P."/>
            <person name="Perez Y.P."/>
            <person name="Pham C.P."/>
            <person name="Pu L.-L.P."/>
            <person name="Puazo M.P."/>
            <person name="Quiroz J.Q."/>
            <person name="Rouhana J.R."/>
            <person name="Ruiz M.R."/>
            <person name="Ruiz S.-J.R."/>
            <person name="Saada N.S."/>
            <person name="Santibanez J.S."/>
            <person name="Scheel M.S."/>
            <person name="Schneider B.S."/>
            <person name="Simmons D.S."/>
            <person name="Sisson I.S."/>
            <person name="Tang L.-Y.T."/>
            <person name="Thornton R.T."/>
            <person name="Tisius J.T."/>
            <person name="Toledanes G.T."/>
            <person name="Trejos Z.T."/>
            <person name="Usmani K.U."/>
            <person name="Varghese R.V."/>
            <person name="Vattathil S.V."/>
            <person name="Vee V.V."/>
            <person name="Walker D.W."/>
            <person name="Weissenberger G.W."/>
            <person name="White C.W."/>
            <person name="Williams A.W."/>
            <person name="Woodworth J.W."/>
            <person name="Wright R.W."/>
            <person name="Zhu Y.Z."/>
            <person name="Han Y.H."/>
            <person name="Newsham I.N."/>
            <person name="Nazareth L.N."/>
            <person name="Worley K.W."/>
            <person name="Muzny D.M."/>
            <person name="Rogers J.R."/>
            <person name="Gibbs R.G."/>
        </authorList>
    </citation>
    <scope>NUCLEOTIDE SEQUENCE [LARGE SCALE GENOMIC DNA]</scope>
</reference>